<proteinExistence type="predicted"/>
<dbReference type="OrthoDB" id="1099457at2759"/>
<evidence type="ECO:0000313" key="2">
    <source>
        <dbReference type="Proteomes" id="UP000886595"/>
    </source>
</evidence>
<comment type="caution">
    <text evidence="1">The sequence shown here is derived from an EMBL/GenBank/DDBJ whole genome shotgun (WGS) entry which is preliminary data.</text>
</comment>
<accession>A0A8X7WKG3</accession>
<protein>
    <submittedName>
        <fullName evidence="1">Uncharacterized protein</fullName>
    </submittedName>
</protein>
<evidence type="ECO:0000313" key="1">
    <source>
        <dbReference type="EMBL" id="KAG2330875.1"/>
    </source>
</evidence>
<dbReference type="AlphaFoldDB" id="A0A8X7WKG3"/>
<dbReference type="EMBL" id="JAAMPC010000001">
    <property type="protein sequence ID" value="KAG2330875.1"/>
    <property type="molecule type" value="Genomic_DNA"/>
</dbReference>
<organism evidence="1 2">
    <name type="scientific">Brassica carinata</name>
    <name type="common">Ethiopian mustard</name>
    <name type="synonym">Abyssinian cabbage</name>
    <dbReference type="NCBI Taxonomy" id="52824"/>
    <lineage>
        <taxon>Eukaryota</taxon>
        <taxon>Viridiplantae</taxon>
        <taxon>Streptophyta</taxon>
        <taxon>Embryophyta</taxon>
        <taxon>Tracheophyta</taxon>
        <taxon>Spermatophyta</taxon>
        <taxon>Magnoliopsida</taxon>
        <taxon>eudicotyledons</taxon>
        <taxon>Gunneridae</taxon>
        <taxon>Pentapetalae</taxon>
        <taxon>rosids</taxon>
        <taxon>malvids</taxon>
        <taxon>Brassicales</taxon>
        <taxon>Brassicaceae</taxon>
        <taxon>Brassiceae</taxon>
        <taxon>Brassica</taxon>
    </lineage>
</organism>
<sequence>MKEQEVFSMLKLRSPCRLRAMSDEVEQLFLLNNTPPQDADPSARLENCDGWCPPDSGVIKCNIHANWRNAYLHTGVAWIARDQFGNVSHHAREAIFHAPNRMVADLRCVIWLSEVRSLRDLKSTKGVHCTRLS</sequence>
<name>A0A8X7WKG3_BRACI</name>
<keyword evidence="2" id="KW-1185">Reference proteome</keyword>
<dbReference type="Proteomes" id="UP000886595">
    <property type="component" value="Unassembled WGS sequence"/>
</dbReference>
<gene>
    <name evidence="1" type="ORF">Bca52824_002055</name>
</gene>
<reference evidence="1 2" key="1">
    <citation type="submission" date="2020-02" db="EMBL/GenBank/DDBJ databases">
        <authorList>
            <person name="Ma Q."/>
            <person name="Huang Y."/>
            <person name="Song X."/>
            <person name="Pei D."/>
        </authorList>
    </citation>
    <scope>NUCLEOTIDE SEQUENCE [LARGE SCALE GENOMIC DNA]</scope>
    <source>
        <strain evidence="1">Sxm20200214</strain>
        <tissue evidence="1">Leaf</tissue>
    </source>
</reference>